<evidence type="ECO:0000313" key="1">
    <source>
        <dbReference type="EMBL" id="KAG0435326.1"/>
    </source>
</evidence>
<comment type="caution">
    <text evidence="1">The sequence shown here is derived from an EMBL/GenBank/DDBJ whole genome shotgun (WGS) entry which is preliminary data.</text>
</comment>
<proteinExistence type="predicted"/>
<dbReference type="EMBL" id="JABSTQ010007713">
    <property type="protein sequence ID" value="KAG0435326.1"/>
    <property type="molecule type" value="Genomic_DNA"/>
</dbReference>
<evidence type="ECO:0000313" key="2">
    <source>
        <dbReference type="Proteomes" id="UP000805193"/>
    </source>
</evidence>
<protein>
    <submittedName>
        <fullName evidence="1">Uncharacterized protein</fullName>
    </submittedName>
</protein>
<dbReference type="Proteomes" id="UP000805193">
    <property type="component" value="Unassembled WGS sequence"/>
</dbReference>
<accession>A0AC60QKE3</accession>
<name>A0AC60QKE3_IXOPE</name>
<gene>
    <name evidence="1" type="ORF">HPB47_018560</name>
</gene>
<reference evidence="1 2" key="1">
    <citation type="journal article" date="2020" name="Cell">
        <title>Large-Scale Comparative Analyses of Tick Genomes Elucidate Their Genetic Diversity and Vector Capacities.</title>
        <authorList>
            <consortium name="Tick Genome and Microbiome Consortium (TIGMIC)"/>
            <person name="Jia N."/>
            <person name="Wang J."/>
            <person name="Shi W."/>
            <person name="Du L."/>
            <person name="Sun Y."/>
            <person name="Zhan W."/>
            <person name="Jiang J.F."/>
            <person name="Wang Q."/>
            <person name="Zhang B."/>
            <person name="Ji P."/>
            <person name="Bell-Sakyi L."/>
            <person name="Cui X.M."/>
            <person name="Yuan T.T."/>
            <person name="Jiang B.G."/>
            <person name="Yang W.F."/>
            <person name="Lam T.T."/>
            <person name="Chang Q.C."/>
            <person name="Ding S.J."/>
            <person name="Wang X.J."/>
            <person name="Zhu J.G."/>
            <person name="Ruan X.D."/>
            <person name="Zhao L."/>
            <person name="Wei J.T."/>
            <person name="Ye R.Z."/>
            <person name="Que T.C."/>
            <person name="Du C.H."/>
            <person name="Zhou Y.H."/>
            <person name="Cheng J.X."/>
            <person name="Dai P.F."/>
            <person name="Guo W.B."/>
            <person name="Han X.H."/>
            <person name="Huang E.J."/>
            <person name="Li L.F."/>
            <person name="Wei W."/>
            <person name="Gao Y.C."/>
            <person name="Liu J.Z."/>
            <person name="Shao H.Z."/>
            <person name="Wang X."/>
            <person name="Wang C.C."/>
            <person name="Yang T.C."/>
            <person name="Huo Q.B."/>
            <person name="Li W."/>
            <person name="Chen H.Y."/>
            <person name="Chen S.E."/>
            <person name="Zhou L.G."/>
            <person name="Ni X.B."/>
            <person name="Tian J.H."/>
            <person name="Sheng Y."/>
            <person name="Liu T."/>
            <person name="Pan Y.S."/>
            <person name="Xia L.Y."/>
            <person name="Li J."/>
            <person name="Zhao F."/>
            <person name="Cao W.C."/>
        </authorList>
    </citation>
    <scope>NUCLEOTIDE SEQUENCE [LARGE SCALE GENOMIC DNA]</scope>
    <source>
        <strain evidence="1">Iper-2018</strain>
    </source>
</reference>
<organism evidence="1 2">
    <name type="scientific">Ixodes persulcatus</name>
    <name type="common">Taiga tick</name>
    <dbReference type="NCBI Taxonomy" id="34615"/>
    <lineage>
        <taxon>Eukaryota</taxon>
        <taxon>Metazoa</taxon>
        <taxon>Ecdysozoa</taxon>
        <taxon>Arthropoda</taxon>
        <taxon>Chelicerata</taxon>
        <taxon>Arachnida</taxon>
        <taxon>Acari</taxon>
        <taxon>Parasitiformes</taxon>
        <taxon>Ixodida</taxon>
        <taxon>Ixodoidea</taxon>
        <taxon>Ixodidae</taxon>
        <taxon>Ixodinae</taxon>
        <taxon>Ixodes</taxon>
    </lineage>
</organism>
<sequence length="568" mass="61341">MNTRPSQSRCIGGILACTSELRARRQATGLSVRVVSLRAFTIRCMVPVLEMTLRYRPARGVAPGMWVRGLASPALLPLGFLPGVVRELHSQGILKAPKLEALLTRGDDPMAPFEGEGAELTTVPETLKDSAGVARGHAGRKEMELTMSSEAVRREDGRGPRETRATGAQSKVALRVFTRRCMVPVLGMTLRYRPARGVAPGMWVRGLASPVLLPWGFLPGVVRDPHSRGILKAPKLEALLTRIDDPLAPFLSPKMGVTPNDHVPSVVVKNSGEGTLAVVVNPVEGCSAELVRFGVPDCSGRVALRDGALPAFSEPVSLFFILYSERLSLLYHPRLEACGLPWRRHQVRSEPRLRRSPQTKVVVGRMSPCSFGFAAPDARGSSHPFVVSVSTLHSSSMVHKTEFSVCLVTVTMLQQVTFVPGYPYYVAIGARPKRSKTGCSSGPPVSGRPAALGAEPRAARHHTGRHFFLPGDGLDPGSEPEEDLIENAECLGSSTSGEEQARKIKTSRLADQEIRCIIPGRRFRRVGDVAPPQTSRPSCAASSPVPPPIRSRAPDYGTLPSRLCVVST</sequence>
<keyword evidence="2" id="KW-1185">Reference proteome</keyword>